<protein>
    <submittedName>
        <fullName evidence="2">Glyoxalase</fullName>
    </submittedName>
</protein>
<sequence>MPPSRALTAILPCNDLDASENFCARLGFTRTGDDKPAEGDDSYRILSDEKGGHLHLTQAVEGWLIRGRNPFGLYLYTEEVDALAEAFSGELINGRGPEHKPWGMYEFALSDPDETLVRIGWPSRLR</sequence>
<evidence type="ECO:0000313" key="2">
    <source>
        <dbReference type="EMBL" id="OAF00891.1"/>
    </source>
</evidence>
<accession>A0A176Y9U7</accession>
<evidence type="ECO:0000259" key="1">
    <source>
        <dbReference type="Pfam" id="PF00903"/>
    </source>
</evidence>
<dbReference type="OrthoDB" id="5951485at2"/>
<organism evidence="2 3">
    <name type="scientific">Bradyrhizobium centrolobii</name>
    <dbReference type="NCBI Taxonomy" id="1505087"/>
    <lineage>
        <taxon>Bacteria</taxon>
        <taxon>Pseudomonadati</taxon>
        <taxon>Pseudomonadota</taxon>
        <taxon>Alphaproteobacteria</taxon>
        <taxon>Hyphomicrobiales</taxon>
        <taxon>Nitrobacteraceae</taxon>
        <taxon>Bradyrhizobium</taxon>
    </lineage>
</organism>
<dbReference type="Pfam" id="PF00903">
    <property type="entry name" value="Glyoxalase"/>
    <property type="match status" value="1"/>
</dbReference>
<evidence type="ECO:0000313" key="3">
    <source>
        <dbReference type="Proteomes" id="UP000076959"/>
    </source>
</evidence>
<dbReference type="InterPro" id="IPR029068">
    <property type="entry name" value="Glyas_Bleomycin-R_OHBP_Dase"/>
</dbReference>
<dbReference type="EMBL" id="LUUB01000107">
    <property type="protein sequence ID" value="OAF00891.1"/>
    <property type="molecule type" value="Genomic_DNA"/>
</dbReference>
<name>A0A176Y9U7_9BRAD</name>
<dbReference type="RefSeq" id="WP_063707922.1">
    <property type="nucleotide sequence ID" value="NZ_LUUB01000107.1"/>
</dbReference>
<dbReference type="InterPro" id="IPR004360">
    <property type="entry name" value="Glyas_Fos-R_dOase_dom"/>
</dbReference>
<keyword evidence="3" id="KW-1185">Reference proteome</keyword>
<gene>
    <name evidence="2" type="ORF">AYJ54_30645</name>
</gene>
<proteinExistence type="predicted"/>
<dbReference type="Gene3D" id="3.10.180.10">
    <property type="entry name" value="2,3-Dihydroxybiphenyl 1,2-Dioxygenase, domain 1"/>
    <property type="match status" value="1"/>
</dbReference>
<dbReference type="STRING" id="1505087.AYJ54_30645"/>
<dbReference type="SUPFAM" id="SSF54593">
    <property type="entry name" value="Glyoxalase/Bleomycin resistance protein/Dihydroxybiphenyl dioxygenase"/>
    <property type="match status" value="1"/>
</dbReference>
<comment type="caution">
    <text evidence="2">The sequence shown here is derived from an EMBL/GenBank/DDBJ whole genome shotgun (WGS) entry which is preliminary data.</text>
</comment>
<dbReference type="Proteomes" id="UP000076959">
    <property type="component" value="Unassembled WGS sequence"/>
</dbReference>
<feature type="domain" description="Glyoxalase/fosfomycin resistance/dioxygenase" evidence="1">
    <location>
        <begin position="10"/>
        <end position="118"/>
    </location>
</feature>
<dbReference type="AlphaFoldDB" id="A0A176Y9U7"/>
<reference evidence="2 3" key="1">
    <citation type="submission" date="2016-03" db="EMBL/GenBank/DDBJ databases">
        <title>Draft Genome Sequence of the Strain BR 10245 (Bradyrhizobium sp.) isolated from nodules of Centrolobium paraense.</title>
        <authorList>
            <person name="Simoes-Araujo J.L.Sr."/>
            <person name="Barauna A.C."/>
            <person name="Silva K."/>
            <person name="Zilli J.E."/>
        </authorList>
    </citation>
    <scope>NUCLEOTIDE SEQUENCE [LARGE SCALE GENOMIC DNA]</scope>
    <source>
        <strain evidence="2 3">BR 10245</strain>
    </source>
</reference>